<proteinExistence type="predicted"/>
<dbReference type="Proteomes" id="UP000199040">
    <property type="component" value="Unassembled WGS sequence"/>
</dbReference>
<feature type="chain" id="PRO_5011761913" evidence="1">
    <location>
        <begin position="25"/>
        <end position="214"/>
    </location>
</feature>
<reference evidence="2 3" key="1">
    <citation type="submission" date="2016-10" db="EMBL/GenBank/DDBJ databases">
        <authorList>
            <person name="de Groot N.N."/>
        </authorList>
    </citation>
    <scope>NUCLEOTIDE SEQUENCE [LARGE SCALE GENOMIC DNA]</scope>
    <source>
        <strain evidence="2 3">CGMCC 1.6848</strain>
    </source>
</reference>
<protein>
    <submittedName>
        <fullName evidence="2">Type VI secretion system protein VasI</fullName>
    </submittedName>
</protein>
<organism evidence="2 3">
    <name type="scientific">Modicisalibacter xianhensis</name>
    <dbReference type="NCBI Taxonomy" id="442341"/>
    <lineage>
        <taxon>Bacteria</taxon>
        <taxon>Pseudomonadati</taxon>
        <taxon>Pseudomonadota</taxon>
        <taxon>Gammaproteobacteria</taxon>
        <taxon>Oceanospirillales</taxon>
        <taxon>Halomonadaceae</taxon>
        <taxon>Modicisalibacter</taxon>
    </lineage>
</organism>
<gene>
    <name evidence="2" type="ORF">SAMN04487959_11743</name>
</gene>
<sequence>MMHRLGLSGVLGATLLLLAPPALAQEKDRLDAALGCAETSSRLARLHCYDALFRGNDTINQTHDPRPAQWYRVQAMERHRQEDDFSVRSEVQDNGDVLMSAPALGTVVPRPRLVISCEDTITRFQLHLEAPLTEGRTRLRLDTGNASLEQEWRIRDGGYVVSGGRGLPAIDTLRRLLDAGTLTLGSDIASLDGLRFELQALRTRIAPLRTACHW</sequence>
<name>A0A1I3FDK6_9GAMM</name>
<dbReference type="Pfam" id="PF11319">
    <property type="entry name" value="VasI"/>
    <property type="match status" value="1"/>
</dbReference>
<keyword evidence="1" id="KW-0732">Signal</keyword>
<evidence type="ECO:0000313" key="2">
    <source>
        <dbReference type="EMBL" id="SFI08981.1"/>
    </source>
</evidence>
<dbReference type="STRING" id="442341.SAMN04487959_11743"/>
<dbReference type="InterPro" id="IPR017738">
    <property type="entry name" value="T6SS-assoc_VCA0118"/>
</dbReference>
<dbReference type="EMBL" id="FOPY01000017">
    <property type="protein sequence ID" value="SFI08981.1"/>
    <property type="molecule type" value="Genomic_DNA"/>
</dbReference>
<keyword evidence="3" id="KW-1185">Reference proteome</keyword>
<evidence type="ECO:0000313" key="3">
    <source>
        <dbReference type="Proteomes" id="UP000199040"/>
    </source>
</evidence>
<dbReference type="NCBIfam" id="TIGR03360">
    <property type="entry name" value="VI_minor_1"/>
    <property type="match status" value="1"/>
</dbReference>
<evidence type="ECO:0000256" key="1">
    <source>
        <dbReference type="SAM" id="SignalP"/>
    </source>
</evidence>
<dbReference type="RefSeq" id="WP_218155421.1">
    <property type="nucleotide sequence ID" value="NZ_FOPY01000017.1"/>
</dbReference>
<dbReference type="AlphaFoldDB" id="A0A1I3FDK6"/>
<accession>A0A1I3FDK6</accession>
<feature type="signal peptide" evidence="1">
    <location>
        <begin position="1"/>
        <end position="24"/>
    </location>
</feature>